<feature type="domain" description="NAD-dependent epimerase/dehydratase" evidence="2">
    <location>
        <begin position="70"/>
        <end position="290"/>
    </location>
</feature>
<dbReference type="Pfam" id="PF01370">
    <property type="entry name" value="Epimerase"/>
    <property type="match status" value="1"/>
</dbReference>
<feature type="compositionally biased region" description="Low complexity" evidence="1">
    <location>
        <begin position="9"/>
        <end position="24"/>
    </location>
</feature>
<dbReference type="GO" id="GO:0005737">
    <property type="term" value="C:cytoplasm"/>
    <property type="evidence" value="ECO:0007669"/>
    <property type="project" value="TreeGrafter"/>
</dbReference>
<dbReference type="InterPro" id="IPR051783">
    <property type="entry name" value="NAD(P)-dependent_oxidoreduct"/>
</dbReference>
<gene>
    <name evidence="3" type="ORF">FHE65_14595</name>
</gene>
<dbReference type="InterPro" id="IPR036291">
    <property type="entry name" value="NAD(P)-bd_dom_sf"/>
</dbReference>
<proteinExistence type="predicted"/>
<protein>
    <submittedName>
        <fullName evidence="3">NAD(P)-dependent oxidoreductase</fullName>
    </submittedName>
</protein>
<name>A0A5C4MMA1_9ACTN</name>
<evidence type="ECO:0000259" key="2">
    <source>
        <dbReference type="Pfam" id="PF01370"/>
    </source>
</evidence>
<dbReference type="AlphaFoldDB" id="A0A5C4MMA1"/>
<evidence type="ECO:0000313" key="3">
    <source>
        <dbReference type="EMBL" id="TNC45328.1"/>
    </source>
</evidence>
<evidence type="ECO:0000313" key="4">
    <source>
        <dbReference type="Proteomes" id="UP000306740"/>
    </source>
</evidence>
<dbReference type="SUPFAM" id="SSF51735">
    <property type="entry name" value="NAD(P)-binding Rossmann-fold domains"/>
    <property type="match status" value="1"/>
</dbReference>
<dbReference type="GO" id="GO:0004029">
    <property type="term" value="F:aldehyde dehydrogenase (NAD+) activity"/>
    <property type="evidence" value="ECO:0007669"/>
    <property type="project" value="TreeGrafter"/>
</dbReference>
<sequence length="354" mass="37750">MGPQRRTCAGRGACGPARAGPPAAHVRLHPRPDERAFQEVPRGRARRRARLGTRRPRSDPYEQGEHPVKILVIGAGLVGASAATTLRERGHHVTVTTTTPGRVEDLQSRFDDVVVLRGADREAVHACVAEADAVVVSAGPVAAHSMTPEDRAKTYHEVLVATAESVTSAPGTPHLVALSALSVYGDASNHLDTVDEDSPVTDSDDPSPNRFLAMEDVYRTTAGERSTIFRCGDIFGADDPPIDAKVAMAHQYLGGSVPFGADALLYRLHVEDAADAIVHAVETRITGTYNLTHPEHPPTNAELFDAISAAQDLPPLVYRAEIAAPAVPISVDRLRDAGFVATRSYVAHPLLAAH</sequence>
<organism evidence="3 4">
    <name type="scientific">Mumia zhuanghuii</name>
    <dbReference type="NCBI Taxonomy" id="2585211"/>
    <lineage>
        <taxon>Bacteria</taxon>
        <taxon>Bacillati</taxon>
        <taxon>Actinomycetota</taxon>
        <taxon>Actinomycetes</taxon>
        <taxon>Propionibacteriales</taxon>
        <taxon>Nocardioidaceae</taxon>
        <taxon>Mumia</taxon>
    </lineage>
</organism>
<comment type="caution">
    <text evidence="3">The sequence shown here is derived from an EMBL/GenBank/DDBJ whole genome shotgun (WGS) entry which is preliminary data.</text>
</comment>
<dbReference type="OrthoDB" id="9801056at2"/>
<dbReference type="Proteomes" id="UP000306740">
    <property type="component" value="Unassembled WGS sequence"/>
</dbReference>
<feature type="compositionally biased region" description="Basic residues" evidence="1">
    <location>
        <begin position="43"/>
        <end position="55"/>
    </location>
</feature>
<dbReference type="Gene3D" id="3.40.50.720">
    <property type="entry name" value="NAD(P)-binding Rossmann-like Domain"/>
    <property type="match status" value="1"/>
</dbReference>
<dbReference type="PANTHER" id="PTHR48079">
    <property type="entry name" value="PROTEIN YEEZ"/>
    <property type="match status" value="1"/>
</dbReference>
<accession>A0A5C4MMA1</accession>
<dbReference type="InterPro" id="IPR001509">
    <property type="entry name" value="Epimerase_deHydtase"/>
</dbReference>
<dbReference type="EMBL" id="VDFR01000066">
    <property type="protein sequence ID" value="TNC45328.1"/>
    <property type="molecule type" value="Genomic_DNA"/>
</dbReference>
<reference evidence="3 4" key="1">
    <citation type="submission" date="2019-05" db="EMBL/GenBank/DDBJ databases">
        <title>Mumia sp. nov., isolated from the intestinal contents of plateau pika (Ochotona curzoniae) in the Qinghai-Tibet plateau of China.</title>
        <authorList>
            <person name="Tian Z."/>
        </authorList>
    </citation>
    <scope>NUCLEOTIDE SEQUENCE [LARGE SCALE GENOMIC DNA]</scope>
    <source>
        <strain evidence="4">527</strain>
    </source>
</reference>
<feature type="region of interest" description="Disordered" evidence="1">
    <location>
        <begin position="1"/>
        <end position="63"/>
    </location>
</feature>
<dbReference type="PANTHER" id="PTHR48079:SF6">
    <property type="entry name" value="NAD(P)-BINDING DOMAIN-CONTAINING PROTEIN-RELATED"/>
    <property type="match status" value="1"/>
</dbReference>
<evidence type="ECO:0000256" key="1">
    <source>
        <dbReference type="SAM" id="MobiDB-lite"/>
    </source>
</evidence>